<keyword evidence="1 8" id="KW-0659">Purine metabolism</keyword>
<sequence length="314" mass="33982">MPRIETEVRLDFKDVLIRPKRSTLKSRSQVDVQREFHFRNSKRTWIGVPIIAANMDTVALYAIRVGDLCCYLPERAVYCCNVANGYSEFFVQAVRNVRSAFPEHTIIAGNVVTGEMVEELLLSGADIIKVGIGPGSVCTTRKQTGVGYPQLSAVLECADAAHGLNGHVIADGGCTCPGDVAKAFGAGADFVMLGGMLAGHDESGGEKIEMCGKMFKKFYGMSSSEAMKKHNGGVAEYRSSEGKSVTVPYRGSVASTCKEILGGVRSTCTYVGASKLKEISKRTTFIRVSQQLNEVFGRAPNEQEEQVSKKQKTG</sequence>
<feature type="binding site" evidence="8">
    <location>
        <begin position="266"/>
        <end position="269"/>
    </location>
    <ligand>
        <name>NADP(+)</name>
        <dbReference type="ChEBI" id="CHEBI:58349"/>
        <note>ligand shared between two neighboring subunits</note>
    </ligand>
</feature>
<evidence type="ECO:0000259" key="9">
    <source>
        <dbReference type="Pfam" id="PF00478"/>
    </source>
</evidence>
<dbReference type="EMBL" id="CAKLCB010000200">
    <property type="protein sequence ID" value="CAH0516703.1"/>
    <property type="molecule type" value="Genomic_DNA"/>
</dbReference>
<keyword evidence="2 8" id="KW-0479">Metal-binding</keyword>
<dbReference type="Gene3D" id="3.20.20.70">
    <property type="entry name" value="Aldolase class I"/>
    <property type="match status" value="2"/>
</dbReference>
<dbReference type="InterPro" id="IPR005993">
    <property type="entry name" value="GMPR"/>
</dbReference>
<proteinExistence type="inferred from homology"/>
<comment type="subunit">
    <text evidence="8">Homotetramer.</text>
</comment>
<organism evidence="10 11">
    <name type="scientific">Peronospora belbahrii</name>
    <dbReference type="NCBI Taxonomy" id="622444"/>
    <lineage>
        <taxon>Eukaryota</taxon>
        <taxon>Sar</taxon>
        <taxon>Stramenopiles</taxon>
        <taxon>Oomycota</taxon>
        <taxon>Peronosporomycetes</taxon>
        <taxon>Peronosporales</taxon>
        <taxon>Peronosporaceae</taxon>
        <taxon>Peronospora</taxon>
    </lineage>
</organism>
<feature type="binding site" evidence="8">
    <location>
        <position position="133"/>
    </location>
    <ligand>
        <name>K(+)</name>
        <dbReference type="ChEBI" id="CHEBI:29103"/>
    </ligand>
</feature>
<evidence type="ECO:0000313" key="10">
    <source>
        <dbReference type="EMBL" id="CAH0516703.1"/>
    </source>
</evidence>
<dbReference type="InterPro" id="IPR013785">
    <property type="entry name" value="Aldolase_TIM"/>
</dbReference>
<dbReference type="Proteomes" id="UP001158986">
    <property type="component" value="Unassembled WGS sequence"/>
</dbReference>
<feature type="binding site" description="in other chain" evidence="8">
    <location>
        <position position="64"/>
    </location>
    <ligand>
        <name>NADP(+)</name>
        <dbReference type="ChEBI" id="CHEBI:58349"/>
        <note>ligand shared between two neighboring subunits</note>
    </ligand>
</feature>
<evidence type="ECO:0000256" key="2">
    <source>
        <dbReference type="ARBA" id="ARBA00022723"/>
    </source>
</evidence>
<feature type="active site" description="Proton donor/acceptor" evidence="8">
    <location>
        <position position="140"/>
    </location>
</feature>
<dbReference type="SMART" id="SM01240">
    <property type="entry name" value="IMPDH"/>
    <property type="match status" value="1"/>
</dbReference>
<feature type="binding site" description="in other chain" evidence="8">
    <location>
        <begin position="132"/>
        <end position="133"/>
    </location>
    <ligand>
        <name>NADP(+)</name>
        <dbReference type="ChEBI" id="CHEBI:58349"/>
        <note>ligand shared between two neighboring subunits</note>
    </ligand>
</feature>
<dbReference type="InterPro" id="IPR001093">
    <property type="entry name" value="IMP_DH_GMPRt"/>
</dbReference>
<dbReference type="HAMAP" id="MF_00596">
    <property type="entry name" value="GMP_reduct_type1"/>
    <property type="match status" value="1"/>
</dbReference>
<feature type="binding site" description="in other chain" evidence="8">
    <location>
        <begin position="237"/>
        <end position="238"/>
    </location>
    <ligand>
        <name>NADP(+)</name>
        <dbReference type="ChEBI" id="CHEBI:58349"/>
        <note>ligand shared between two neighboring subunits</note>
    </ligand>
</feature>
<comment type="function">
    <text evidence="6 8">Catalyzes the irreversible NADPH-dependent deamination of GMP to IMP. It functions in the conversion of nucleobase, nucleoside and nucleotide derivatives of G to A nucleotides, and in maintaining the intracellular balance of A and G nucleotides.</text>
</comment>
<feature type="binding site" evidence="8">
    <location>
        <position position="138"/>
    </location>
    <ligand>
        <name>K(+)</name>
        <dbReference type="ChEBI" id="CHEBI:29103"/>
    </ligand>
</feature>
<dbReference type="Pfam" id="PF00478">
    <property type="entry name" value="IMPDH"/>
    <property type="match status" value="1"/>
</dbReference>
<dbReference type="PROSITE" id="PS00487">
    <property type="entry name" value="IMP_DH_GMP_RED"/>
    <property type="match status" value="1"/>
</dbReference>
<evidence type="ECO:0000256" key="4">
    <source>
        <dbReference type="ARBA" id="ARBA00022958"/>
    </source>
</evidence>
<keyword evidence="11" id="KW-1185">Reference proteome</keyword>
<dbReference type="SUPFAM" id="SSF51412">
    <property type="entry name" value="Inosine monophosphate dehydrogenase (IMPDH)"/>
    <property type="match status" value="1"/>
</dbReference>
<dbReference type="PANTHER" id="PTHR43170">
    <property type="entry name" value="GMP REDUCTASE"/>
    <property type="match status" value="1"/>
</dbReference>
<dbReference type="InterPro" id="IPR050139">
    <property type="entry name" value="GMP_reductase"/>
</dbReference>
<evidence type="ECO:0000256" key="1">
    <source>
        <dbReference type="ARBA" id="ARBA00022631"/>
    </source>
</evidence>
<dbReference type="PIRSF" id="PIRSF000235">
    <property type="entry name" value="GMP_reductase"/>
    <property type="match status" value="1"/>
</dbReference>
<dbReference type="EC" id="1.7.1.7" evidence="8"/>
<keyword evidence="4 8" id="KW-0630">Potassium</keyword>
<evidence type="ECO:0000313" key="11">
    <source>
        <dbReference type="Proteomes" id="UP001158986"/>
    </source>
</evidence>
<dbReference type="InterPro" id="IPR015875">
    <property type="entry name" value="IMP_DH/GMP_Rdtase_CS"/>
</dbReference>
<protein>
    <recommendedName>
        <fullName evidence="8">GMP reductase</fullName>
        <shortName evidence="8">GMPR</shortName>
        <ecNumber evidence="8">1.7.1.7</ecNumber>
    </recommendedName>
    <alternativeName>
        <fullName evidence="8">Guanosine 5'-monophosphate oxidoreductase</fullName>
        <shortName evidence="8">Guanosine monophosphate reductase</shortName>
    </alternativeName>
</protein>
<evidence type="ECO:0000256" key="6">
    <source>
        <dbReference type="ARBA" id="ARBA00037691"/>
    </source>
</evidence>
<evidence type="ECO:0000256" key="3">
    <source>
        <dbReference type="ARBA" id="ARBA00022857"/>
    </source>
</evidence>
<evidence type="ECO:0000256" key="7">
    <source>
        <dbReference type="ARBA" id="ARBA00048616"/>
    </source>
</evidence>
<feature type="binding site" evidence="8">
    <location>
        <position position="135"/>
    </location>
    <ligand>
        <name>K(+)</name>
        <dbReference type="ChEBI" id="CHEBI:29103"/>
    </ligand>
</feature>
<comment type="caution">
    <text evidence="10">The sequence shown here is derived from an EMBL/GenBank/DDBJ whole genome shotgun (WGS) entry which is preliminary data.</text>
</comment>
<feature type="binding site" evidence="8">
    <location>
        <begin position="220"/>
        <end position="222"/>
    </location>
    <ligand>
        <name>GMP</name>
        <dbReference type="ChEBI" id="CHEBI:58115"/>
    </ligand>
</feature>
<dbReference type="PANTHER" id="PTHR43170:SF5">
    <property type="entry name" value="GMP REDUCTASE"/>
    <property type="match status" value="1"/>
</dbReference>
<feature type="binding site" description="in other chain" evidence="8">
    <location>
        <position position="221"/>
    </location>
    <ligand>
        <name>NADP(+)</name>
        <dbReference type="ChEBI" id="CHEBI:58349"/>
        <note>ligand shared between two neighboring subunits</note>
    </ligand>
</feature>
<feature type="binding site" evidence="8">
    <location>
        <position position="141"/>
    </location>
    <ligand>
        <name>K(+)</name>
        <dbReference type="ChEBI" id="CHEBI:29103"/>
    </ligand>
</feature>
<feature type="active site" description="Thioimidate intermediate" evidence="8">
    <location>
        <position position="138"/>
    </location>
</feature>
<feature type="domain" description="IMP dehydrogenase/GMP reductase" evidence="9">
    <location>
        <begin position="78"/>
        <end position="290"/>
    </location>
</feature>
<comment type="caution">
    <text evidence="8">Lacks conserved residue(s) required for the propagation of feature annotation.</text>
</comment>
<comment type="catalytic activity">
    <reaction evidence="7 8">
        <text>IMP + NH4(+) + NADP(+) = GMP + NADPH + 2 H(+)</text>
        <dbReference type="Rhea" id="RHEA:17185"/>
        <dbReference type="ChEBI" id="CHEBI:15378"/>
        <dbReference type="ChEBI" id="CHEBI:28938"/>
        <dbReference type="ChEBI" id="CHEBI:57783"/>
        <dbReference type="ChEBI" id="CHEBI:58053"/>
        <dbReference type="ChEBI" id="CHEBI:58115"/>
        <dbReference type="ChEBI" id="CHEBI:58349"/>
        <dbReference type="EC" id="1.7.1.7"/>
    </reaction>
</comment>
<accession>A0ABN8CUB1</accession>
<comment type="similarity">
    <text evidence="8">Belongs to the IMPDH/GMPR family. GuaC type 1 subfamily.</text>
</comment>
<reference evidence="10 11" key="1">
    <citation type="submission" date="2021-11" db="EMBL/GenBank/DDBJ databases">
        <authorList>
            <person name="Islam A."/>
            <person name="Islam S."/>
            <person name="Flora M.S."/>
            <person name="Rahman M."/>
            <person name="Ziaur R.M."/>
            <person name="Epstein J.H."/>
            <person name="Hassan M."/>
            <person name="Klassen M."/>
            <person name="Woodard K."/>
            <person name="Webb A."/>
            <person name="Webby R.J."/>
            <person name="El Zowalaty M.E."/>
        </authorList>
    </citation>
    <scope>NUCLEOTIDE SEQUENCE [LARGE SCALE GENOMIC DNA]</scope>
    <source>
        <strain evidence="10">Pbs1</strain>
    </source>
</reference>
<feature type="binding site" evidence="8">
    <location>
        <begin position="26"/>
        <end position="27"/>
    </location>
    <ligand>
        <name>NADP(+)</name>
        <dbReference type="ChEBI" id="CHEBI:58349"/>
        <note>ligand shared between two neighboring subunits</note>
    </ligand>
</feature>
<dbReference type="NCBIfam" id="NF003470">
    <property type="entry name" value="PRK05096.1"/>
    <property type="match status" value="1"/>
</dbReference>
<keyword evidence="5 8" id="KW-0560">Oxidoreductase</keyword>
<keyword evidence="3 8" id="KW-0521">NADP</keyword>
<evidence type="ECO:0000256" key="8">
    <source>
        <dbReference type="HAMAP-Rule" id="MF_03195"/>
    </source>
</evidence>
<evidence type="ECO:0000256" key="5">
    <source>
        <dbReference type="ARBA" id="ARBA00023002"/>
    </source>
</evidence>
<feature type="binding site" evidence="8">
    <location>
        <begin position="171"/>
        <end position="173"/>
    </location>
    <ligand>
        <name>GMP</name>
        <dbReference type="ChEBI" id="CHEBI:58115"/>
    </ligand>
</feature>
<gene>
    <name evidence="10" type="ORF">PBS001_LOCUS3350</name>
</gene>
<feature type="binding site" evidence="8">
    <location>
        <begin position="194"/>
        <end position="195"/>
    </location>
    <ligand>
        <name>GMP</name>
        <dbReference type="ChEBI" id="CHEBI:58115"/>
    </ligand>
</feature>
<name>A0ABN8CUB1_9STRA</name>
<dbReference type="CDD" id="cd00381">
    <property type="entry name" value="IMPDH"/>
    <property type="match status" value="1"/>
</dbReference>